<dbReference type="Pfam" id="PF13439">
    <property type="entry name" value="Glyco_transf_4"/>
    <property type="match status" value="1"/>
</dbReference>
<dbReference type="Proteomes" id="UP001163266">
    <property type="component" value="Chromosome"/>
</dbReference>
<organism evidence="5 6">
    <name type="scientific">Caldimonas aquatica</name>
    <dbReference type="NCBI Taxonomy" id="376175"/>
    <lineage>
        <taxon>Bacteria</taxon>
        <taxon>Pseudomonadati</taxon>
        <taxon>Pseudomonadota</taxon>
        <taxon>Betaproteobacteria</taxon>
        <taxon>Burkholderiales</taxon>
        <taxon>Sphaerotilaceae</taxon>
        <taxon>Caldimonas</taxon>
    </lineage>
</organism>
<keyword evidence="2" id="KW-0808">Transferase</keyword>
<feature type="domain" description="Glycosyl transferase family 1" evidence="3">
    <location>
        <begin position="214"/>
        <end position="390"/>
    </location>
</feature>
<sequence length="441" mass="48605">MKNRARRAPLKIALISEHASPLATLGGVDAGGQNIYVAHMARCLAEAGHQVDVFTRRDDAMLPTVVHLRPGLRVVHIDAGPPSFVPKEHLLPHMARFASECERLFRNTGGYDVVHANFFMSGLVALHLKHTLGVPFAITFHALGLVRREHQGEADGFPAERIDIERQLVAEADCIVAECPQDRADLVRLYGADERRMVMVPCGFDPAEFSPMDRRRARLELGLDPGEFVVLQLGRMVPRKGVDNVIRSIAHLPTDVPARVLVVGGESEEPDERATPEIGRLRAIARELGVESRMSFAGRRQRADLRRYYCAADVFVTTPWYEPFGITPLEAMACGTPVIGSAVGGIQYSVVQGVTGYLVPARDPAALAERLAWLHRNPELARALGRAGIRRARSLFTWERVAGQLGQVLQTLRHTERRRQSAVVVPLRRTAVLTAVQGATP</sequence>
<evidence type="ECO:0000259" key="4">
    <source>
        <dbReference type="Pfam" id="PF13439"/>
    </source>
</evidence>
<dbReference type="Gene3D" id="3.40.50.2000">
    <property type="entry name" value="Glycogen Phosphorylase B"/>
    <property type="match status" value="2"/>
</dbReference>
<evidence type="ECO:0000256" key="2">
    <source>
        <dbReference type="ARBA" id="ARBA00022679"/>
    </source>
</evidence>
<evidence type="ECO:0000313" key="5">
    <source>
        <dbReference type="EMBL" id="UZD55811.1"/>
    </source>
</evidence>
<dbReference type="RefSeq" id="WP_264893565.1">
    <property type="nucleotide sequence ID" value="NZ_CP110257.1"/>
</dbReference>
<dbReference type="CDD" id="cd03800">
    <property type="entry name" value="GT4_sucrose_synthase"/>
    <property type="match status" value="1"/>
</dbReference>
<protein>
    <submittedName>
        <fullName evidence="5">Glycosyltransferase family 1 protein</fullName>
    </submittedName>
</protein>
<dbReference type="Pfam" id="PF00534">
    <property type="entry name" value="Glycos_transf_1"/>
    <property type="match status" value="1"/>
</dbReference>
<gene>
    <name evidence="5" type="ORF">OMP39_04315</name>
</gene>
<accession>A0ABY6MUW1</accession>
<dbReference type="SUPFAM" id="SSF53756">
    <property type="entry name" value="UDP-Glycosyltransferase/glycogen phosphorylase"/>
    <property type="match status" value="1"/>
</dbReference>
<evidence type="ECO:0000259" key="3">
    <source>
        <dbReference type="Pfam" id="PF00534"/>
    </source>
</evidence>
<dbReference type="InterPro" id="IPR028098">
    <property type="entry name" value="Glyco_trans_4-like_N"/>
</dbReference>
<name>A0ABY6MUW1_9BURK</name>
<keyword evidence="6" id="KW-1185">Reference proteome</keyword>
<evidence type="ECO:0000256" key="1">
    <source>
        <dbReference type="ARBA" id="ARBA00022676"/>
    </source>
</evidence>
<dbReference type="PANTHER" id="PTHR12526">
    <property type="entry name" value="GLYCOSYLTRANSFERASE"/>
    <property type="match status" value="1"/>
</dbReference>
<feature type="domain" description="Glycosyltransferase subfamily 4-like N-terminal" evidence="4">
    <location>
        <begin position="31"/>
        <end position="207"/>
    </location>
</feature>
<evidence type="ECO:0000313" key="6">
    <source>
        <dbReference type="Proteomes" id="UP001163266"/>
    </source>
</evidence>
<proteinExistence type="predicted"/>
<keyword evidence="1" id="KW-0328">Glycosyltransferase</keyword>
<dbReference type="EMBL" id="CP110257">
    <property type="protein sequence ID" value="UZD55811.1"/>
    <property type="molecule type" value="Genomic_DNA"/>
</dbReference>
<dbReference type="PANTHER" id="PTHR12526:SF510">
    <property type="entry name" value="D-INOSITOL 3-PHOSPHATE GLYCOSYLTRANSFERASE"/>
    <property type="match status" value="1"/>
</dbReference>
<dbReference type="InterPro" id="IPR001296">
    <property type="entry name" value="Glyco_trans_1"/>
</dbReference>
<reference evidence="5" key="1">
    <citation type="submission" date="2022-10" db="EMBL/GenBank/DDBJ databases">
        <title>Complete genome sequence of Schlegelella aquatica LMG 23380.</title>
        <authorList>
            <person name="Musilova J."/>
            <person name="Kourilova X."/>
            <person name="Bezdicek M."/>
            <person name="Hermankova K."/>
            <person name="Obruca S."/>
            <person name="Sedlar K."/>
        </authorList>
    </citation>
    <scope>NUCLEOTIDE SEQUENCE</scope>
    <source>
        <strain evidence="5">LMG 23380</strain>
    </source>
</reference>